<protein>
    <submittedName>
        <fullName evidence="4">SHSP domain-containing protein</fullName>
    </submittedName>
</protein>
<sequence>MEDGILKIHIKNAKGFLDPRETFEHYENRSRPASSQSFEQPGAGGAPHGRLACEYRQAPPTHSAVP</sequence>
<dbReference type="OrthoDB" id="5788260at2759"/>
<evidence type="ECO:0000256" key="1">
    <source>
        <dbReference type="SAM" id="MobiDB-lite"/>
    </source>
</evidence>
<name>A0A183FGN1_HELPZ</name>
<accession>A0A3P7WZ43</accession>
<organism evidence="3 4">
    <name type="scientific">Heligmosomoides polygyrus</name>
    <name type="common">Parasitic roundworm</name>
    <dbReference type="NCBI Taxonomy" id="6339"/>
    <lineage>
        <taxon>Eukaryota</taxon>
        <taxon>Metazoa</taxon>
        <taxon>Ecdysozoa</taxon>
        <taxon>Nematoda</taxon>
        <taxon>Chromadorea</taxon>
        <taxon>Rhabditida</taxon>
        <taxon>Rhabditina</taxon>
        <taxon>Rhabditomorpha</taxon>
        <taxon>Strongyloidea</taxon>
        <taxon>Heligmosomidae</taxon>
        <taxon>Heligmosomoides</taxon>
    </lineage>
</organism>
<feature type="region of interest" description="Disordered" evidence="1">
    <location>
        <begin position="25"/>
        <end position="66"/>
    </location>
</feature>
<evidence type="ECO:0000313" key="3">
    <source>
        <dbReference type="Proteomes" id="UP000050761"/>
    </source>
</evidence>
<reference evidence="4" key="2">
    <citation type="submission" date="2019-09" db="UniProtKB">
        <authorList>
            <consortium name="WormBaseParasite"/>
        </authorList>
    </citation>
    <scope>IDENTIFICATION</scope>
</reference>
<accession>A0A183FGN1</accession>
<dbReference type="EMBL" id="UZAH01025550">
    <property type="protein sequence ID" value="VDO65986.1"/>
    <property type="molecule type" value="Genomic_DNA"/>
</dbReference>
<dbReference type="Proteomes" id="UP000050761">
    <property type="component" value="Unassembled WGS sequence"/>
</dbReference>
<proteinExistence type="predicted"/>
<evidence type="ECO:0000313" key="4">
    <source>
        <dbReference type="WBParaSite" id="HPBE_0000583301-mRNA-1"/>
    </source>
</evidence>
<reference evidence="2 3" key="1">
    <citation type="submission" date="2018-11" db="EMBL/GenBank/DDBJ databases">
        <authorList>
            <consortium name="Pathogen Informatics"/>
        </authorList>
    </citation>
    <scope>NUCLEOTIDE SEQUENCE [LARGE SCALE GENOMIC DNA]</scope>
</reference>
<evidence type="ECO:0000313" key="2">
    <source>
        <dbReference type="EMBL" id="VDO65986.1"/>
    </source>
</evidence>
<dbReference type="WBParaSite" id="HPBE_0000583301-mRNA-1">
    <property type="protein sequence ID" value="HPBE_0000583301-mRNA-1"/>
    <property type="gene ID" value="HPBE_0000583301"/>
</dbReference>
<gene>
    <name evidence="2" type="ORF">HPBE_LOCUS5834</name>
</gene>
<keyword evidence="3" id="KW-1185">Reference proteome</keyword>
<dbReference type="AlphaFoldDB" id="A0A183FGN1"/>